<dbReference type="Proteomes" id="UP000004816">
    <property type="component" value="Unassembled WGS sequence"/>
</dbReference>
<dbReference type="EMBL" id="ACZI02000002">
    <property type="protein sequence ID" value="EFV13484.2"/>
    <property type="molecule type" value="Genomic_DNA"/>
</dbReference>
<evidence type="ECO:0000313" key="2">
    <source>
        <dbReference type="Proteomes" id="UP000004816"/>
    </source>
</evidence>
<gene>
    <name evidence="1" type="ORF">HMPREF9336_01659</name>
</gene>
<dbReference type="AlphaFoldDB" id="E5XQ87"/>
<dbReference type="OrthoDB" id="9846015at2"/>
<proteinExistence type="predicted"/>
<name>E5XQ87_SEGRC</name>
<comment type="caution">
    <text evidence="1">The sequence shown here is derived from an EMBL/GenBank/DDBJ whole genome shotgun (WGS) entry which is preliminary data.</text>
</comment>
<dbReference type="STRING" id="679197.HMPREF9336_01659"/>
<keyword evidence="2" id="KW-1185">Reference proteome</keyword>
<reference evidence="1 2" key="1">
    <citation type="journal article" date="2011" name="Stand. Genomic Sci.">
        <title>High quality draft genome sequence of Segniliparus rugosus CDC 945(T)= (ATCC BAA-974(T)).</title>
        <authorList>
            <person name="Earl A.M."/>
            <person name="Desjardins C.A."/>
            <person name="Fitzgerald M.G."/>
            <person name="Arachchi H.M."/>
            <person name="Zeng Q."/>
            <person name="Mehta T."/>
            <person name="Griggs A."/>
            <person name="Birren B.W."/>
            <person name="Toney N.C."/>
            <person name="Carr J."/>
            <person name="Posey J."/>
            <person name="Butler W.R."/>
        </authorList>
    </citation>
    <scope>NUCLEOTIDE SEQUENCE [LARGE SCALE GENOMIC DNA]</scope>
    <source>
        <strain evidence="2">ATCC BAA-974 / DSM 45345 / CCUG 50838 / CIP 108380 / JCM 13579 / CDC 945</strain>
    </source>
</reference>
<evidence type="ECO:0000313" key="1">
    <source>
        <dbReference type="EMBL" id="EFV13484.2"/>
    </source>
</evidence>
<dbReference type="RefSeq" id="WP_021030074.1">
    <property type="nucleotide sequence ID" value="NZ_KI391953.1"/>
</dbReference>
<organism evidence="1 2">
    <name type="scientific">Segniliparus rugosus (strain ATCC BAA-974 / DSM 45345 / CCUG 50838 / CIP 108380 / JCM 13579 / CDC 945)</name>
    <dbReference type="NCBI Taxonomy" id="679197"/>
    <lineage>
        <taxon>Bacteria</taxon>
        <taxon>Bacillati</taxon>
        <taxon>Actinomycetota</taxon>
        <taxon>Actinomycetes</taxon>
        <taxon>Mycobacteriales</taxon>
        <taxon>Segniliparaceae</taxon>
        <taxon>Segniliparus</taxon>
    </lineage>
</organism>
<dbReference type="HOGENOM" id="CLU_1685374_0_0_11"/>
<protein>
    <submittedName>
        <fullName evidence="1">Uncharacterized protein</fullName>
    </submittedName>
</protein>
<sequence>MTHPLVLTSPGLAAAVAGVSKEKTASAVAALAREGVQSTSAYTQGPVWGPLYGALANSGAGVGTDEFRAARDAARNELRSHEIDGFELLARLEGRVAVKPGELPPTRGEYESHRNLTWRLRAMLLAFNDPYQDQLLDVAHCLRNGGMSDSEITSKL</sequence>
<accession>E5XQ87</accession>